<evidence type="ECO:0000313" key="2">
    <source>
        <dbReference type="Proteomes" id="UP000248134"/>
    </source>
</evidence>
<sequence>MGDVALSHPQQELGAKPFLVIASEAKQSSFVQWPLDCFVAALLAMTAKVVLCLRKNLSSPAGPCRSNTARGARTC</sequence>
<evidence type="ECO:0000313" key="1">
    <source>
        <dbReference type="EMBL" id="PZA13596.1"/>
    </source>
</evidence>
<dbReference type="OrthoDB" id="1357582at28211"/>
<comment type="caution">
    <text evidence="1">The sequence shown here is derived from an EMBL/GenBank/DDBJ whole genome shotgun (WGS) entry which is preliminary data.</text>
</comment>
<accession>A0A323UR13</accession>
<protein>
    <submittedName>
        <fullName evidence="1">Uncharacterized protein</fullName>
    </submittedName>
</protein>
<gene>
    <name evidence="1" type="ORF">DNX69_04360</name>
</gene>
<name>A0A323UR13_RHOPL</name>
<organism evidence="1 2">
    <name type="scientific">Rhodopseudomonas palustris</name>
    <dbReference type="NCBI Taxonomy" id="1076"/>
    <lineage>
        <taxon>Bacteria</taxon>
        <taxon>Pseudomonadati</taxon>
        <taxon>Pseudomonadota</taxon>
        <taxon>Alphaproteobacteria</taxon>
        <taxon>Hyphomicrobiales</taxon>
        <taxon>Nitrobacteraceae</taxon>
        <taxon>Rhodopseudomonas</taxon>
    </lineage>
</organism>
<dbReference type="Proteomes" id="UP000248134">
    <property type="component" value="Unassembled WGS sequence"/>
</dbReference>
<dbReference type="EMBL" id="QKQS01000006">
    <property type="protein sequence ID" value="PZA13596.1"/>
    <property type="molecule type" value="Genomic_DNA"/>
</dbReference>
<reference evidence="1 2" key="1">
    <citation type="submission" date="2018-06" db="EMBL/GenBank/DDBJ databases">
        <title>Draft Whole-Genome Sequence of the purple photosynthetic bacterium Rhodospeudomonas palustris XCP.</title>
        <authorList>
            <person name="Rayyan A."/>
            <person name="Meyer T.E."/>
            <person name="Kyndt J.A."/>
        </authorList>
    </citation>
    <scope>NUCLEOTIDE SEQUENCE [LARGE SCALE GENOMIC DNA]</scope>
    <source>
        <strain evidence="1 2">XCP</strain>
    </source>
</reference>
<dbReference type="AlphaFoldDB" id="A0A323UR13"/>
<proteinExistence type="predicted"/>